<feature type="compositionally biased region" description="Polar residues" evidence="6">
    <location>
        <begin position="361"/>
        <end position="370"/>
    </location>
</feature>
<dbReference type="PROSITE" id="PS50192">
    <property type="entry name" value="T_SNARE"/>
    <property type="match status" value="1"/>
</dbReference>
<feature type="domain" description="HAMP" evidence="10">
    <location>
        <begin position="212"/>
        <end position="265"/>
    </location>
</feature>
<feature type="region of interest" description="Disordered" evidence="6">
    <location>
        <begin position="355"/>
        <end position="376"/>
    </location>
</feature>
<dbReference type="Pfam" id="PF05227">
    <property type="entry name" value="CHASE3"/>
    <property type="match status" value="1"/>
</dbReference>
<keyword evidence="12" id="KW-1185">Reference proteome</keyword>
<dbReference type="InterPro" id="IPR000727">
    <property type="entry name" value="T_SNARE_dom"/>
</dbReference>
<dbReference type="RefSeq" id="WP_149819764.1">
    <property type="nucleotide sequence ID" value="NZ_VUOA01000030.1"/>
</dbReference>
<keyword evidence="2" id="KW-0997">Cell inner membrane</keyword>
<dbReference type="GO" id="GO:0007165">
    <property type="term" value="P:signal transduction"/>
    <property type="evidence" value="ECO:0007669"/>
    <property type="project" value="UniProtKB-KW"/>
</dbReference>
<dbReference type="InterPro" id="IPR007891">
    <property type="entry name" value="CHASE3"/>
</dbReference>
<dbReference type="GO" id="GO:0006935">
    <property type="term" value="P:chemotaxis"/>
    <property type="evidence" value="ECO:0007669"/>
    <property type="project" value="InterPro"/>
</dbReference>
<keyword evidence="3 5" id="KW-0807">Transducer</keyword>
<keyword evidence="2" id="KW-1003">Cell membrane</keyword>
<dbReference type="Pfam" id="PF00015">
    <property type="entry name" value="MCPsignal"/>
    <property type="match status" value="1"/>
</dbReference>
<evidence type="ECO:0000313" key="11">
    <source>
        <dbReference type="EMBL" id="KAA2235988.1"/>
    </source>
</evidence>
<evidence type="ECO:0000256" key="2">
    <source>
        <dbReference type="ARBA" id="ARBA00022519"/>
    </source>
</evidence>
<sequence length="562" mass="59192">MSFFTNLSIAKKLIAAFTALVVVVGIATTLNYRNLTFIENTNKWTAHTHDVLDGMSQIGAAMVDQETGLRGYLLSGEERFLAPFRAGTEAYDTAFSKVKRLTADNPAQQERLAELNRHAVSWRKDVAEKEIALMASQAGREQARAMEVSGAGKAAMDAIRAKAAEIKNVEADLLKRREAEAQAAFTSSYTTSVASLIGMLLLAVLAGYSLYRGIAVPISRTTRIMDRLANNDTTVEVHGLERRDEVGAMAKAVEVFKQNAIERLALAEEAKALEVRAAAEKRRAMAELANSFETKVGGLVEHLTAAASEMEATARSMSSTAEQTNQQSGMVAASAQETAANVQAVATATEELASSAGEIGSQVTQTTSAASRAVEDARRTNQTVQALATSAQKIGDVVKLISDIAGQTNLLALNATIEAARAGEAGRGFAVVAAEVKELASQTGRATDEISGQIGHIQSATNEAVDAIRAITSSIESMHHVAVSVAAAVEEQQVATQEIARNVAQAAQGTEHVTHNIGQVQQAATQAGSAATQVLSAAGELSRNAANLSREVSSFLSGIRAA</sequence>
<comment type="subcellular location">
    <subcellularLocation>
        <location evidence="1">Cell inner membrane</location>
        <topology evidence="1">Multi-pass membrane protein</topology>
    </subcellularLocation>
</comment>
<name>A0A5B2VB75_9HYPH</name>
<dbReference type="PANTHER" id="PTHR32089:SF112">
    <property type="entry name" value="LYSOZYME-LIKE PROTEIN-RELATED"/>
    <property type="match status" value="1"/>
</dbReference>
<evidence type="ECO:0000256" key="5">
    <source>
        <dbReference type="PROSITE-ProRule" id="PRU00284"/>
    </source>
</evidence>
<comment type="similarity">
    <text evidence="4">Belongs to the methyl-accepting chemotaxis (MCP) protein family.</text>
</comment>
<gene>
    <name evidence="11" type="ORF">F0L46_17145</name>
</gene>
<organism evidence="11 12">
    <name type="scientific">Salinarimonas soli</name>
    <dbReference type="NCBI Taxonomy" id="1638099"/>
    <lineage>
        <taxon>Bacteria</taxon>
        <taxon>Pseudomonadati</taxon>
        <taxon>Pseudomonadota</taxon>
        <taxon>Alphaproteobacteria</taxon>
        <taxon>Hyphomicrobiales</taxon>
        <taxon>Salinarimonadaceae</taxon>
        <taxon>Salinarimonas</taxon>
    </lineage>
</organism>
<evidence type="ECO:0000256" key="1">
    <source>
        <dbReference type="ARBA" id="ARBA00004429"/>
    </source>
</evidence>
<dbReference type="InterPro" id="IPR003660">
    <property type="entry name" value="HAMP_dom"/>
</dbReference>
<reference evidence="11 12" key="1">
    <citation type="submission" date="2019-09" db="EMBL/GenBank/DDBJ databases">
        <title>Salinarimonas rosea gen. nov., sp. nov., a new member of the a-2 subgroup of the Proteobacteria.</title>
        <authorList>
            <person name="Liu J."/>
        </authorList>
    </citation>
    <scope>NUCLEOTIDE SEQUENCE [LARGE SCALE GENOMIC DNA]</scope>
    <source>
        <strain evidence="11 12">BN140002</strain>
    </source>
</reference>
<dbReference type="InterPro" id="IPR004089">
    <property type="entry name" value="MCPsignal_dom"/>
</dbReference>
<evidence type="ECO:0000256" key="6">
    <source>
        <dbReference type="SAM" id="MobiDB-lite"/>
    </source>
</evidence>
<evidence type="ECO:0000313" key="12">
    <source>
        <dbReference type="Proteomes" id="UP000323142"/>
    </source>
</evidence>
<evidence type="ECO:0000256" key="4">
    <source>
        <dbReference type="ARBA" id="ARBA00029447"/>
    </source>
</evidence>
<dbReference type="InterPro" id="IPR004090">
    <property type="entry name" value="Chemotax_Me-accpt_rcpt"/>
</dbReference>
<evidence type="ECO:0000256" key="7">
    <source>
        <dbReference type="SAM" id="Phobius"/>
    </source>
</evidence>
<keyword evidence="7" id="KW-0812">Transmembrane</keyword>
<comment type="caution">
    <text evidence="11">The sequence shown here is derived from an EMBL/GenBank/DDBJ whole genome shotgun (WGS) entry which is preliminary data.</text>
</comment>
<dbReference type="SUPFAM" id="SSF58104">
    <property type="entry name" value="Methyl-accepting chemotaxis protein (MCP) signaling domain"/>
    <property type="match status" value="1"/>
</dbReference>
<dbReference type="Gene3D" id="6.10.340.10">
    <property type="match status" value="1"/>
</dbReference>
<keyword evidence="7" id="KW-0472">Membrane</keyword>
<feature type="domain" description="Methyl-accepting transducer" evidence="8">
    <location>
        <begin position="306"/>
        <end position="542"/>
    </location>
</feature>
<accession>A0A5B2VB75</accession>
<dbReference type="AlphaFoldDB" id="A0A5B2VB75"/>
<dbReference type="SMART" id="SM00304">
    <property type="entry name" value="HAMP"/>
    <property type="match status" value="1"/>
</dbReference>
<dbReference type="PANTHER" id="PTHR32089">
    <property type="entry name" value="METHYL-ACCEPTING CHEMOTAXIS PROTEIN MCPB"/>
    <property type="match status" value="1"/>
</dbReference>
<dbReference type="GO" id="GO:0004888">
    <property type="term" value="F:transmembrane signaling receptor activity"/>
    <property type="evidence" value="ECO:0007669"/>
    <property type="project" value="InterPro"/>
</dbReference>
<dbReference type="Pfam" id="PF00672">
    <property type="entry name" value="HAMP"/>
    <property type="match status" value="1"/>
</dbReference>
<dbReference type="CDD" id="cd19410">
    <property type="entry name" value="HK9-like_sensor"/>
    <property type="match status" value="1"/>
</dbReference>
<evidence type="ECO:0000259" key="8">
    <source>
        <dbReference type="PROSITE" id="PS50111"/>
    </source>
</evidence>
<dbReference type="Proteomes" id="UP000323142">
    <property type="component" value="Unassembled WGS sequence"/>
</dbReference>
<feature type="transmembrane region" description="Helical" evidence="7">
    <location>
        <begin position="193"/>
        <end position="211"/>
    </location>
</feature>
<protein>
    <submittedName>
        <fullName evidence="11">HAMP domain-containing protein</fullName>
    </submittedName>
</protein>
<feature type="region of interest" description="Disordered" evidence="6">
    <location>
        <begin position="313"/>
        <end position="332"/>
    </location>
</feature>
<dbReference type="PRINTS" id="PR00260">
    <property type="entry name" value="CHEMTRNSDUCR"/>
</dbReference>
<evidence type="ECO:0000259" key="9">
    <source>
        <dbReference type="PROSITE" id="PS50192"/>
    </source>
</evidence>
<proteinExistence type="inferred from homology"/>
<keyword evidence="7" id="KW-1133">Transmembrane helix</keyword>
<reference evidence="11 12" key="2">
    <citation type="submission" date="2019-09" db="EMBL/GenBank/DDBJ databases">
        <authorList>
            <person name="Jin C."/>
        </authorList>
    </citation>
    <scope>NUCLEOTIDE SEQUENCE [LARGE SCALE GENOMIC DNA]</scope>
    <source>
        <strain evidence="11 12">BN140002</strain>
    </source>
</reference>
<dbReference type="SMART" id="SM00283">
    <property type="entry name" value="MA"/>
    <property type="match status" value="1"/>
</dbReference>
<dbReference type="GO" id="GO:0005886">
    <property type="term" value="C:plasma membrane"/>
    <property type="evidence" value="ECO:0007669"/>
    <property type="project" value="UniProtKB-SubCell"/>
</dbReference>
<dbReference type="PROSITE" id="PS50885">
    <property type="entry name" value="HAMP"/>
    <property type="match status" value="1"/>
</dbReference>
<evidence type="ECO:0000256" key="3">
    <source>
        <dbReference type="ARBA" id="ARBA00023224"/>
    </source>
</evidence>
<evidence type="ECO:0000259" key="10">
    <source>
        <dbReference type="PROSITE" id="PS50885"/>
    </source>
</evidence>
<feature type="domain" description="T-SNARE coiled-coil homology" evidence="9">
    <location>
        <begin position="458"/>
        <end position="520"/>
    </location>
</feature>
<dbReference type="PROSITE" id="PS50111">
    <property type="entry name" value="CHEMOTAXIS_TRANSDUC_2"/>
    <property type="match status" value="1"/>
</dbReference>
<feature type="compositionally biased region" description="Polar residues" evidence="6">
    <location>
        <begin position="315"/>
        <end position="329"/>
    </location>
</feature>
<dbReference type="Gene3D" id="1.10.287.950">
    <property type="entry name" value="Methyl-accepting chemotaxis protein"/>
    <property type="match status" value="1"/>
</dbReference>
<dbReference type="EMBL" id="VUOA01000030">
    <property type="protein sequence ID" value="KAA2235988.1"/>
    <property type="molecule type" value="Genomic_DNA"/>
</dbReference>
<dbReference type="OrthoDB" id="8482111at2"/>